<keyword evidence="2" id="KW-1185">Reference proteome</keyword>
<dbReference type="Proteomes" id="UP000237000">
    <property type="component" value="Unassembled WGS sequence"/>
</dbReference>
<name>A0A2P5DQ92_TREOI</name>
<proteinExistence type="predicted"/>
<evidence type="ECO:0000313" key="2">
    <source>
        <dbReference type="Proteomes" id="UP000237000"/>
    </source>
</evidence>
<accession>A0A2P5DQ92</accession>
<dbReference type="EMBL" id="JXTC01000256">
    <property type="protein sequence ID" value="PON75429.1"/>
    <property type="molecule type" value="Genomic_DNA"/>
</dbReference>
<evidence type="ECO:0000313" key="1">
    <source>
        <dbReference type="EMBL" id="PON75429.1"/>
    </source>
</evidence>
<dbReference type="AlphaFoldDB" id="A0A2P5DQ92"/>
<protein>
    <submittedName>
        <fullName evidence="1">Uncharacterized protein</fullName>
    </submittedName>
</protein>
<sequence>MLTLLSSVESTVGFVSFDMILPQGASLTLLEPKTSALRRTY</sequence>
<reference evidence="2" key="1">
    <citation type="submission" date="2016-06" db="EMBL/GenBank/DDBJ databases">
        <title>Parallel loss of symbiosis genes in relatives of nitrogen-fixing non-legume Parasponia.</title>
        <authorList>
            <person name="Van Velzen R."/>
            <person name="Holmer R."/>
            <person name="Bu F."/>
            <person name="Rutten L."/>
            <person name="Van Zeijl A."/>
            <person name="Liu W."/>
            <person name="Santuari L."/>
            <person name="Cao Q."/>
            <person name="Sharma T."/>
            <person name="Shen D."/>
            <person name="Roswanjaya Y."/>
            <person name="Wardhani T."/>
            <person name="Kalhor M.S."/>
            <person name="Jansen J."/>
            <person name="Van den Hoogen J."/>
            <person name="Gungor B."/>
            <person name="Hartog M."/>
            <person name="Hontelez J."/>
            <person name="Verver J."/>
            <person name="Yang W.-C."/>
            <person name="Schijlen E."/>
            <person name="Repin R."/>
            <person name="Schilthuizen M."/>
            <person name="Schranz E."/>
            <person name="Heidstra R."/>
            <person name="Miyata K."/>
            <person name="Fedorova E."/>
            <person name="Kohlen W."/>
            <person name="Bisseling T."/>
            <person name="Smit S."/>
            <person name="Geurts R."/>
        </authorList>
    </citation>
    <scope>NUCLEOTIDE SEQUENCE [LARGE SCALE GENOMIC DNA]</scope>
    <source>
        <strain evidence="2">cv. RG33-2</strain>
    </source>
</reference>
<comment type="caution">
    <text evidence="1">The sequence shown here is derived from an EMBL/GenBank/DDBJ whole genome shotgun (WGS) entry which is preliminary data.</text>
</comment>
<gene>
    <name evidence="1" type="ORF">TorRG33x02_245230</name>
</gene>
<dbReference type="InParanoid" id="A0A2P5DQ92"/>
<organism evidence="1 2">
    <name type="scientific">Trema orientale</name>
    <name type="common">Charcoal tree</name>
    <name type="synonym">Celtis orientalis</name>
    <dbReference type="NCBI Taxonomy" id="63057"/>
    <lineage>
        <taxon>Eukaryota</taxon>
        <taxon>Viridiplantae</taxon>
        <taxon>Streptophyta</taxon>
        <taxon>Embryophyta</taxon>
        <taxon>Tracheophyta</taxon>
        <taxon>Spermatophyta</taxon>
        <taxon>Magnoliopsida</taxon>
        <taxon>eudicotyledons</taxon>
        <taxon>Gunneridae</taxon>
        <taxon>Pentapetalae</taxon>
        <taxon>rosids</taxon>
        <taxon>fabids</taxon>
        <taxon>Rosales</taxon>
        <taxon>Cannabaceae</taxon>
        <taxon>Trema</taxon>
    </lineage>
</organism>